<protein>
    <submittedName>
        <fullName evidence="2">Uncharacterized protein</fullName>
    </submittedName>
</protein>
<proteinExistence type="predicted"/>
<accession>A0AAD4LVD0</accession>
<evidence type="ECO:0000256" key="1">
    <source>
        <dbReference type="SAM" id="MobiDB-lite"/>
    </source>
</evidence>
<dbReference type="Proteomes" id="UP001203297">
    <property type="component" value="Unassembled WGS sequence"/>
</dbReference>
<name>A0AAD4LVD0_9AGAM</name>
<feature type="region of interest" description="Disordered" evidence="1">
    <location>
        <begin position="1"/>
        <end position="26"/>
    </location>
</feature>
<sequence>MEIMQLGLWSGSRTPKPNDLTEAPPEPDLDDRHWVIIIKWVRPTKDIRRPKPAWPSIPLAHSLQAPKANIPFPTFTRKYQQSPSVLSLYTWHRSSGDGHTKAAPQRECDDDLIGFRDWLVKGDRMGGQDAGHGASAYIHHNPIKRIDAGGAIAPRDDLGV</sequence>
<comment type="caution">
    <text evidence="2">The sequence shown here is derived from an EMBL/GenBank/DDBJ whole genome shotgun (WGS) entry which is preliminary data.</text>
</comment>
<organism evidence="2 3">
    <name type="scientific">Multifurca ochricompacta</name>
    <dbReference type="NCBI Taxonomy" id="376703"/>
    <lineage>
        <taxon>Eukaryota</taxon>
        <taxon>Fungi</taxon>
        <taxon>Dikarya</taxon>
        <taxon>Basidiomycota</taxon>
        <taxon>Agaricomycotina</taxon>
        <taxon>Agaricomycetes</taxon>
        <taxon>Russulales</taxon>
        <taxon>Russulaceae</taxon>
        <taxon>Multifurca</taxon>
    </lineage>
</organism>
<reference evidence="2" key="1">
    <citation type="journal article" date="2022" name="New Phytol.">
        <title>Evolutionary transition to the ectomycorrhizal habit in the genomes of a hyperdiverse lineage of mushroom-forming fungi.</title>
        <authorList>
            <person name="Looney B."/>
            <person name="Miyauchi S."/>
            <person name="Morin E."/>
            <person name="Drula E."/>
            <person name="Courty P.E."/>
            <person name="Kohler A."/>
            <person name="Kuo A."/>
            <person name="LaButti K."/>
            <person name="Pangilinan J."/>
            <person name="Lipzen A."/>
            <person name="Riley R."/>
            <person name="Andreopoulos W."/>
            <person name="He G."/>
            <person name="Johnson J."/>
            <person name="Nolan M."/>
            <person name="Tritt A."/>
            <person name="Barry K.W."/>
            <person name="Grigoriev I.V."/>
            <person name="Nagy L.G."/>
            <person name="Hibbett D."/>
            <person name="Henrissat B."/>
            <person name="Matheny P.B."/>
            <person name="Labbe J."/>
            <person name="Martin F.M."/>
        </authorList>
    </citation>
    <scope>NUCLEOTIDE SEQUENCE</scope>
    <source>
        <strain evidence="2">BPL690</strain>
    </source>
</reference>
<dbReference type="EMBL" id="WTXG01000151">
    <property type="protein sequence ID" value="KAI0291629.1"/>
    <property type="molecule type" value="Genomic_DNA"/>
</dbReference>
<keyword evidence="3" id="KW-1185">Reference proteome</keyword>
<evidence type="ECO:0000313" key="2">
    <source>
        <dbReference type="EMBL" id="KAI0291629.1"/>
    </source>
</evidence>
<evidence type="ECO:0000313" key="3">
    <source>
        <dbReference type="Proteomes" id="UP001203297"/>
    </source>
</evidence>
<dbReference type="AlphaFoldDB" id="A0AAD4LVD0"/>
<gene>
    <name evidence="2" type="ORF">B0F90DRAFT_1671459</name>
</gene>